<sequence length="90" mass="10706">MVGRLHKKLLWSEDRGLRYDAADLRRCLKKTVVVPSQNLDYIGDNFWTDVGKVFLFAHRRMKLCCHLRHILQKQKALVREWLQVQGDMPD</sequence>
<gene>
    <name evidence="1" type="ORF">NDU88_002841</name>
</gene>
<reference evidence="1" key="1">
    <citation type="journal article" date="2022" name="bioRxiv">
        <title>Sequencing and chromosome-scale assembly of the giantPleurodeles waltlgenome.</title>
        <authorList>
            <person name="Brown T."/>
            <person name="Elewa A."/>
            <person name="Iarovenko S."/>
            <person name="Subramanian E."/>
            <person name="Araus A.J."/>
            <person name="Petzold A."/>
            <person name="Susuki M."/>
            <person name="Suzuki K.-i.T."/>
            <person name="Hayashi T."/>
            <person name="Toyoda A."/>
            <person name="Oliveira C."/>
            <person name="Osipova E."/>
            <person name="Leigh N.D."/>
            <person name="Simon A."/>
            <person name="Yun M.H."/>
        </authorList>
    </citation>
    <scope>NUCLEOTIDE SEQUENCE</scope>
    <source>
        <strain evidence="1">20211129_DDA</strain>
        <tissue evidence="1">Liver</tissue>
    </source>
</reference>
<dbReference type="Proteomes" id="UP001066276">
    <property type="component" value="Chromosome 9"/>
</dbReference>
<organism evidence="1 2">
    <name type="scientific">Pleurodeles waltl</name>
    <name type="common">Iberian ribbed newt</name>
    <dbReference type="NCBI Taxonomy" id="8319"/>
    <lineage>
        <taxon>Eukaryota</taxon>
        <taxon>Metazoa</taxon>
        <taxon>Chordata</taxon>
        <taxon>Craniata</taxon>
        <taxon>Vertebrata</taxon>
        <taxon>Euteleostomi</taxon>
        <taxon>Amphibia</taxon>
        <taxon>Batrachia</taxon>
        <taxon>Caudata</taxon>
        <taxon>Salamandroidea</taxon>
        <taxon>Salamandridae</taxon>
        <taxon>Pleurodelinae</taxon>
        <taxon>Pleurodeles</taxon>
    </lineage>
</organism>
<dbReference type="EMBL" id="JANPWB010000013">
    <property type="protein sequence ID" value="KAJ1105435.1"/>
    <property type="molecule type" value="Genomic_DNA"/>
</dbReference>
<evidence type="ECO:0000313" key="2">
    <source>
        <dbReference type="Proteomes" id="UP001066276"/>
    </source>
</evidence>
<proteinExistence type="predicted"/>
<protein>
    <submittedName>
        <fullName evidence="1">Uncharacterized protein</fullName>
    </submittedName>
</protein>
<keyword evidence="2" id="KW-1185">Reference proteome</keyword>
<evidence type="ECO:0000313" key="1">
    <source>
        <dbReference type="EMBL" id="KAJ1105435.1"/>
    </source>
</evidence>
<name>A0AAV7MNW8_PLEWA</name>
<accession>A0AAV7MNW8</accession>
<dbReference type="AlphaFoldDB" id="A0AAV7MNW8"/>
<comment type="caution">
    <text evidence="1">The sequence shown here is derived from an EMBL/GenBank/DDBJ whole genome shotgun (WGS) entry which is preliminary data.</text>
</comment>